<keyword evidence="2" id="KW-1185">Reference proteome</keyword>
<gene>
    <name evidence="1" type="ORF">EZV62_007962</name>
</gene>
<organism evidence="1 2">
    <name type="scientific">Acer yangbiense</name>
    <dbReference type="NCBI Taxonomy" id="1000413"/>
    <lineage>
        <taxon>Eukaryota</taxon>
        <taxon>Viridiplantae</taxon>
        <taxon>Streptophyta</taxon>
        <taxon>Embryophyta</taxon>
        <taxon>Tracheophyta</taxon>
        <taxon>Spermatophyta</taxon>
        <taxon>Magnoliopsida</taxon>
        <taxon>eudicotyledons</taxon>
        <taxon>Gunneridae</taxon>
        <taxon>Pentapetalae</taxon>
        <taxon>rosids</taxon>
        <taxon>malvids</taxon>
        <taxon>Sapindales</taxon>
        <taxon>Sapindaceae</taxon>
        <taxon>Hippocastanoideae</taxon>
        <taxon>Acereae</taxon>
        <taxon>Acer</taxon>
    </lineage>
</organism>
<protein>
    <submittedName>
        <fullName evidence="1">Uncharacterized protein</fullName>
    </submittedName>
</protein>
<sequence>MLMRTFEQQQYHQHMSVAWVDVALTLMDMSNHGCSLHKNKSCTYREDSGANRTPNDKEVIDIVNDKTRYGNDSQAGSRSISSFKEKSSKKVIPDANCLDVVMLPETKPSRKPRLTSVGVFLTECLRSCLKLSFCFTQFIPHYNSRMGGEMLAPLLEVLQIKQILTFRSNSHHCFEFGLEIMENSDDLLKWRRLPKSTFGSGGRCRPTWIDNMEIDYDEVDVDQHGIEIYEMIVEENVNVDQRGLKMCEMTIEEVDVDQRGPEMYEMTVKKVDVD</sequence>
<proteinExistence type="predicted"/>
<evidence type="ECO:0000313" key="1">
    <source>
        <dbReference type="EMBL" id="TXG66687.1"/>
    </source>
</evidence>
<evidence type="ECO:0000313" key="2">
    <source>
        <dbReference type="Proteomes" id="UP000323000"/>
    </source>
</evidence>
<dbReference type="EMBL" id="VAHF01000003">
    <property type="protein sequence ID" value="TXG66687.1"/>
    <property type="molecule type" value="Genomic_DNA"/>
</dbReference>
<dbReference type="Proteomes" id="UP000323000">
    <property type="component" value="Chromosome 3"/>
</dbReference>
<accession>A0A5C7IBT3</accession>
<name>A0A5C7IBT3_9ROSI</name>
<dbReference type="AlphaFoldDB" id="A0A5C7IBT3"/>
<comment type="caution">
    <text evidence="1">The sequence shown here is derived from an EMBL/GenBank/DDBJ whole genome shotgun (WGS) entry which is preliminary data.</text>
</comment>
<reference evidence="2" key="1">
    <citation type="journal article" date="2019" name="Gigascience">
        <title>De novo genome assembly of the endangered Acer yangbiense, a plant species with extremely small populations endemic to Yunnan Province, China.</title>
        <authorList>
            <person name="Yang J."/>
            <person name="Wariss H.M."/>
            <person name="Tao L."/>
            <person name="Zhang R."/>
            <person name="Yun Q."/>
            <person name="Hollingsworth P."/>
            <person name="Dao Z."/>
            <person name="Luo G."/>
            <person name="Guo H."/>
            <person name="Ma Y."/>
            <person name="Sun W."/>
        </authorList>
    </citation>
    <scope>NUCLEOTIDE SEQUENCE [LARGE SCALE GENOMIC DNA]</scope>
    <source>
        <strain evidence="2">cv. Malutang</strain>
    </source>
</reference>